<dbReference type="RefSeq" id="WP_271217400.1">
    <property type="nucleotide sequence ID" value="NZ_BAAAVD010000003.1"/>
</dbReference>
<dbReference type="InterPro" id="IPR005183">
    <property type="entry name" value="DUF305_CopM-like"/>
</dbReference>
<feature type="domain" description="DUF305" evidence="3">
    <location>
        <begin position="63"/>
        <end position="206"/>
    </location>
</feature>
<evidence type="ECO:0000256" key="2">
    <source>
        <dbReference type="SAM" id="SignalP"/>
    </source>
</evidence>
<dbReference type="AlphaFoldDB" id="A0A9W6MCN6"/>
<feature type="chain" id="PRO_5040747436" evidence="2">
    <location>
        <begin position="24"/>
        <end position="209"/>
    </location>
</feature>
<dbReference type="PANTHER" id="PTHR36933">
    <property type="entry name" value="SLL0788 PROTEIN"/>
    <property type="match status" value="1"/>
</dbReference>
<evidence type="ECO:0000313" key="4">
    <source>
        <dbReference type="EMBL" id="GLK08923.1"/>
    </source>
</evidence>
<evidence type="ECO:0000256" key="1">
    <source>
        <dbReference type="SAM" id="MobiDB-lite"/>
    </source>
</evidence>
<dbReference type="PANTHER" id="PTHR36933:SF1">
    <property type="entry name" value="SLL0788 PROTEIN"/>
    <property type="match status" value="1"/>
</dbReference>
<dbReference type="InterPro" id="IPR012347">
    <property type="entry name" value="Ferritin-like"/>
</dbReference>
<feature type="signal peptide" evidence="2">
    <location>
        <begin position="1"/>
        <end position="23"/>
    </location>
</feature>
<proteinExistence type="predicted"/>
<comment type="caution">
    <text evidence="4">The sequence shown here is derived from an EMBL/GenBank/DDBJ whole genome shotgun (WGS) entry which is preliminary data.</text>
</comment>
<accession>A0A9W6MCN6</accession>
<dbReference type="Proteomes" id="UP001143474">
    <property type="component" value="Unassembled WGS sequence"/>
</dbReference>
<organism evidence="4 5">
    <name type="scientific">Streptosporangium carneum</name>
    <dbReference type="NCBI Taxonomy" id="47481"/>
    <lineage>
        <taxon>Bacteria</taxon>
        <taxon>Bacillati</taxon>
        <taxon>Actinomycetota</taxon>
        <taxon>Actinomycetes</taxon>
        <taxon>Streptosporangiales</taxon>
        <taxon>Streptosporangiaceae</taxon>
        <taxon>Streptosporangium</taxon>
    </lineage>
</organism>
<reference evidence="4" key="1">
    <citation type="journal article" date="2014" name="Int. J. Syst. Evol. Microbiol.">
        <title>Complete genome sequence of Corynebacterium casei LMG S-19264T (=DSM 44701T), isolated from a smear-ripened cheese.</title>
        <authorList>
            <consortium name="US DOE Joint Genome Institute (JGI-PGF)"/>
            <person name="Walter F."/>
            <person name="Albersmeier A."/>
            <person name="Kalinowski J."/>
            <person name="Ruckert C."/>
        </authorList>
    </citation>
    <scope>NUCLEOTIDE SEQUENCE</scope>
    <source>
        <strain evidence="4">VKM Ac-2007</strain>
    </source>
</reference>
<evidence type="ECO:0000259" key="3">
    <source>
        <dbReference type="Pfam" id="PF03713"/>
    </source>
</evidence>
<dbReference type="Gene3D" id="1.20.1260.10">
    <property type="match status" value="1"/>
</dbReference>
<name>A0A9W6MCN6_9ACTN</name>
<feature type="region of interest" description="Disordered" evidence="1">
    <location>
        <begin position="35"/>
        <end position="59"/>
    </location>
</feature>
<keyword evidence="5" id="KW-1185">Reference proteome</keyword>
<gene>
    <name evidence="4" type="ORF">GCM10017600_23280</name>
</gene>
<evidence type="ECO:0000313" key="5">
    <source>
        <dbReference type="Proteomes" id="UP001143474"/>
    </source>
</evidence>
<keyword evidence="2" id="KW-0732">Signal</keyword>
<feature type="compositionally biased region" description="Low complexity" evidence="1">
    <location>
        <begin position="35"/>
        <end position="58"/>
    </location>
</feature>
<protein>
    <submittedName>
        <fullName evidence="4">Lipoprotein</fullName>
    </submittedName>
</protein>
<dbReference type="EMBL" id="BSEV01000003">
    <property type="protein sequence ID" value="GLK08923.1"/>
    <property type="molecule type" value="Genomic_DNA"/>
</dbReference>
<reference evidence="4" key="2">
    <citation type="submission" date="2023-01" db="EMBL/GenBank/DDBJ databases">
        <authorList>
            <person name="Sun Q."/>
            <person name="Evtushenko L."/>
        </authorList>
    </citation>
    <scope>NUCLEOTIDE SEQUENCE</scope>
    <source>
        <strain evidence="4">VKM Ac-2007</strain>
    </source>
</reference>
<dbReference type="Pfam" id="PF03713">
    <property type="entry name" value="DUF305"/>
    <property type="match status" value="1"/>
</dbReference>
<keyword evidence="4" id="KW-0449">Lipoprotein</keyword>
<sequence>MFSNESTTRGLALAVTAAAGALALLTGCAGTEGSTSALTGATGAPSEPPAASERPSAPFNGADVEFAQMMIPHHRQAVEMAELAESRASDPRVRKLAARIKAAQDPEIATMTGWLTAWGRPATPEGGHGGHDMSGMMSEEEMAKLEKAKGAAFDRMFLELMIAHHRGAVEMAETELAKGADPQAKQLARAIESAQRAEIEQMRQMLGQS</sequence>